<proteinExistence type="predicted"/>
<evidence type="ECO:0000313" key="2">
    <source>
        <dbReference type="Proteomes" id="UP000230731"/>
    </source>
</evidence>
<organism evidence="1 2">
    <name type="scientific">Candidatus Andersenbacteria bacterium CG10_big_fil_rev_8_21_14_0_10_54_11</name>
    <dbReference type="NCBI Taxonomy" id="1974485"/>
    <lineage>
        <taxon>Bacteria</taxon>
        <taxon>Candidatus Anderseniibacteriota</taxon>
    </lineage>
</organism>
<evidence type="ECO:0000313" key="1">
    <source>
        <dbReference type="EMBL" id="PIT98174.1"/>
    </source>
</evidence>
<name>A0A2M6WZJ1_9BACT</name>
<protein>
    <submittedName>
        <fullName evidence="1">Uncharacterized protein</fullName>
    </submittedName>
</protein>
<accession>A0A2M6WZJ1</accession>
<dbReference type="Proteomes" id="UP000230731">
    <property type="component" value="Unassembled WGS sequence"/>
</dbReference>
<comment type="caution">
    <text evidence="1">The sequence shown here is derived from an EMBL/GenBank/DDBJ whole genome shotgun (WGS) entry which is preliminary data.</text>
</comment>
<dbReference type="AlphaFoldDB" id="A0A2M6WZJ1"/>
<gene>
    <name evidence="1" type="ORF">COT71_02050</name>
</gene>
<sequence>MIAFNKKPAPRSLGEKPKKCCRCKAVKLPNEPAFRPVPELLFVTSSNFEWTHCPPCRKQREAAMDAIYTQYGSPADDWR</sequence>
<dbReference type="EMBL" id="PEZP01000025">
    <property type="protein sequence ID" value="PIT98174.1"/>
    <property type="molecule type" value="Genomic_DNA"/>
</dbReference>
<reference evidence="2" key="1">
    <citation type="submission" date="2017-09" db="EMBL/GenBank/DDBJ databases">
        <title>Depth-based differentiation of microbial function through sediment-hosted aquifers and enrichment of novel symbionts in the deep terrestrial subsurface.</title>
        <authorList>
            <person name="Probst A.J."/>
            <person name="Ladd B."/>
            <person name="Jarett J.K."/>
            <person name="Geller-Mcgrath D.E."/>
            <person name="Sieber C.M.K."/>
            <person name="Emerson J.B."/>
            <person name="Anantharaman K."/>
            <person name="Thomas B.C."/>
            <person name="Malmstrom R."/>
            <person name="Stieglmeier M."/>
            <person name="Klingl A."/>
            <person name="Woyke T."/>
            <person name="Ryan C.M."/>
            <person name="Banfield J.F."/>
        </authorList>
    </citation>
    <scope>NUCLEOTIDE SEQUENCE [LARGE SCALE GENOMIC DNA]</scope>
</reference>